<organism evidence="1 2">
    <name type="scientific">Burkholderia ubonensis</name>
    <dbReference type="NCBI Taxonomy" id="101571"/>
    <lineage>
        <taxon>Bacteria</taxon>
        <taxon>Pseudomonadati</taxon>
        <taxon>Pseudomonadota</taxon>
        <taxon>Betaproteobacteria</taxon>
        <taxon>Burkholderiales</taxon>
        <taxon>Burkholderiaceae</taxon>
        <taxon>Burkholderia</taxon>
        <taxon>Burkholderia cepacia complex</taxon>
    </lineage>
</organism>
<keyword evidence="2" id="KW-1185">Reference proteome</keyword>
<comment type="caution">
    <text evidence="1">The sequence shown here is derived from an EMBL/GenBank/DDBJ whole genome shotgun (WGS) entry which is preliminary data.</text>
</comment>
<protein>
    <recommendedName>
        <fullName evidence="3">Aminoglycoside phosphotransferase domain-containing protein</fullName>
    </recommendedName>
</protein>
<evidence type="ECO:0000313" key="2">
    <source>
        <dbReference type="Proteomes" id="UP000056453"/>
    </source>
</evidence>
<evidence type="ECO:0000313" key="1">
    <source>
        <dbReference type="EMBL" id="KVP98380.1"/>
    </source>
</evidence>
<dbReference type="EMBL" id="LPBJ01000047">
    <property type="protein sequence ID" value="KVP98380.1"/>
    <property type="molecule type" value="Genomic_DNA"/>
</dbReference>
<proteinExistence type="predicted"/>
<evidence type="ECO:0008006" key="3">
    <source>
        <dbReference type="Google" id="ProtNLM"/>
    </source>
</evidence>
<dbReference type="AlphaFoldDB" id="A0AAW3MX72"/>
<accession>A0AAW3MX72</accession>
<sequence>MAFLKLNDWGTRAVLSRFGLTAQRRLGKGQFCVVYEDGPDRVFKLTTDSIQLESVRDYLGGIHFPKMLDNEGHVGVQSYGDRDLFMFKSERLKPTREADAATRKLARQVLKSVDCSLSSRDAQHRGNVRGSFAAKQSLRSQAALEQLKENKDLPESVREAFEDILRMVWNYNDLVIDFHGANLMVRGTDELVFNDVLVDGAMLYGNRQY</sequence>
<gene>
    <name evidence="1" type="ORF">WJ96_07620</name>
</gene>
<reference evidence="1 2" key="1">
    <citation type="submission" date="2015-11" db="EMBL/GenBank/DDBJ databases">
        <title>Expanding the genomic diversity of Burkholderia species for the development of highly accurate diagnostics.</title>
        <authorList>
            <person name="Sahl J."/>
            <person name="Keim P."/>
            <person name="Wagner D."/>
        </authorList>
    </citation>
    <scope>NUCLEOTIDE SEQUENCE [LARGE SCALE GENOMIC DNA]</scope>
    <source>
        <strain evidence="1 2">MSMB1808WGS</strain>
    </source>
</reference>
<dbReference type="RefSeq" id="WP_059925649.1">
    <property type="nucleotide sequence ID" value="NZ_LPBG01000047.1"/>
</dbReference>
<dbReference type="Proteomes" id="UP000056453">
    <property type="component" value="Unassembled WGS sequence"/>
</dbReference>
<name>A0AAW3MX72_9BURK</name>